<dbReference type="InterPro" id="IPR017926">
    <property type="entry name" value="GATASE"/>
</dbReference>
<keyword evidence="3" id="KW-0456">Lyase</keyword>
<dbReference type="InterPro" id="IPR029062">
    <property type="entry name" value="Class_I_gatase-like"/>
</dbReference>
<dbReference type="PANTHER" id="PTHR43418">
    <property type="entry name" value="MULTIFUNCTIONAL TRYPTOPHAN BIOSYNTHESIS PROTEIN-RELATED"/>
    <property type="match status" value="1"/>
</dbReference>
<evidence type="ECO:0000313" key="7">
    <source>
        <dbReference type="Proteomes" id="UP000626370"/>
    </source>
</evidence>
<dbReference type="Gene3D" id="3.40.50.880">
    <property type="match status" value="1"/>
</dbReference>
<dbReference type="RefSeq" id="WP_189376388.1">
    <property type="nucleotide sequence ID" value="NZ_BNAH01000001.1"/>
</dbReference>
<dbReference type="EC" id="4.1.3.27" evidence="1"/>
<evidence type="ECO:0000259" key="5">
    <source>
        <dbReference type="Pfam" id="PF00117"/>
    </source>
</evidence>
<dbReference type="Pfam" id="PF00117">
    <property type="entry name" value="GATase"/>
    <property type="match status" value="1"/>
</dbReference>
<evidence type="ECO:0000256" key="4">
    <source>
        <dbReference type="ARBA" id="ARBA00047683"/>
    </source>
</evidence>
<evidence type="ECO:0000256" key="2">
    <source>
        <dbReference type="ARBA" id="ARBA00022962"/>
    </source>
</evidence>
<dbReference type="InterPro" id="IPR050472">
    <property type="entry name" value="Anth_synth/Amidotransfase"/>
</dbReference>
<dbReference type="Proteomes" id="UP000626370">
    <property type="component" value="Unassembled WGS sequence"/>
</dbReference>
<dbReference type="CDD" id="cd01743">
    <property type="entry name" value="GATase1_Anthranilate_Synthase"/>
    <property type="match status" value="1"/>
</dbReference>
<reference evidence="7" key="1">
    <citation type="journal article" date="2019" name="Int. J. Syst. Evol. Microbiol.">
        <title>The Global Catalogue of Microorganisms (GCM) 10K type strain sequencing project: providing services to taxonomists for standard genome sequencing and annotation.</title>
        <authorList>
            <consortium name="The Broad Institute Genomics Platform"/>
            <consortium name="The Broad Institute Genome Sequencing Center for Infectious Disease"/>
            <person name="Wu L."/>
            <person name="Ma J."/>
        </authorList>
    </citation>
    <scope>NUCLEOTIDE SEQUENCE [LARGE SCALE GENOMIC DNA]</scope>
    <source>
        <strain evidence="7">CGMCC 1.15922</strain>
    </source>
</reference>
<dbReference type="PANTHER" id="PTHR43418:SF2">
    <property type="entry name" value="BIFUNCTIONAL PROTEIN TRPGD"/>
    <property type="match status" value="1"/>
</dbReference>
<proteinExistence type="predicted"/>
<evidence type="ECO:0000256" key="1">
    <source>
        <dbReference type="ARBA" id="ARBA00012266"/>
    </source>
</evidence>
<keyword evidence="2 6" id="KW-0315">Glutamine amidotransferase</keyword>
<evidence type="ECO:0000313" key="6">
    <source>
        <dbReference type="EMBL" id="GHE79164.1"/>
    </source>
</evidence>
<dbReference type="EMBL" id="BNAH01000001">
    <property type="protein sequence ID" value="GHE79164.1"/>
    <property type="molecule type" value="Genomic_DNA"/>
</dbReference>
<dbReference type="PRINTS" id="PR00099">
    <property type="entry name" value="CPSGATASE"/>
</dbReference>
<comment type="caution">
    <text evidence="6">The sequence shown here is derived from an EMBL/GenBank/DDBJ whole genome shotgun (WGS) entry which is preliminary data.</text>
</comment>
<sequence>MKNTKYTESKVQTPANVQIFMLDNLDSFTYNLVDEFKCLGFDPIIYRNTISADFILAQIEKCSDPVMLVLSPGPGEPSKSGCLMELIAKTAGKYPILGICLGHQALIEHYGGVVGRAPEIVHGKASNVTHSGEHAFANIINPLPVARYHSLVATKMPDALSLVAYLDTDKNERLPMAIAHEQDNILGFQFHPESILTTYGSTLLAQSIDHLIVNHLIANNLSGACND</sequence>
<comment type="catalytic activity">
    <reaction evidence="4">
        <text>chorismate + L-glutamine = anthranilate + pyruvate + L-glutamate + H(+)</text>
        <dbReference type="Rhea" id="RHEA:21732"/>
        <dbReference type="ChEBI" id="CHEBI:15361"/>
        <dbReference type="ChEBI" id="CHEBI:15378"/>
        <dbReference type="ChEBI" id="CHEBI:16567"/>
        <dbReference type="ChEBI" id="CHEBI:29748"/>
        <dbReference type="ChEBI" id="CHEBI:29985"/>
        <dbReference type="ChEBI" id="CHEBI:58359"/>
        <dbReference type="EC" id="4.1.3.27"/>
    </reaction>
</comment>
<feature type="domain" description="Glutamine amidotransferase" evidence="5">
    <location>
        <begin position="21"/>
        <end position="208"/>
    </location>
</feature>
<accession>A0ABQ3ICG4</accession>
<gene>
    <name evidence="6" type="primary">trpG</name>
    <name evidence="6" type="ORF">GCM10011501_03900</name>
</gene>
<dbReference type="NCBIfam" id="TIGR00566">
    <property type="entry name" value="trpG_papA"/>
    <property type="match status" value="1"/>
</dbReference>
<dbReference type="PROSITE" id="PS51273">
    <property type="entry name" value="GATASE_TYPE_1"/>
    <property type="match status" value="1"/>
</dbReference>
<dbReference type="PRINTS" id="PR00096">
    <property type="entry name" value="GATASE"/>
</dbReference>
<dbReference type="PRINTS" id="PR00097">
    <property type="entry name" value="ANTSNTHASEII"/>
</dbReference>
<evidence type="ECO:0000256" key="3">
    <source>
        <dbReference type="ARBA" id="ARBA00023239"/>
    </source>
</evidence>
<dbReference type="InterPro" id="IPR006221">
    <property type="entry name" value="TrpG/PapA_dom"/>
</dbReference>
<keyword evidence="7" id="KW-1185">Reference proteome</keyword>
<protein>
    <recommendedName>
        <fullName evidence="1">anthranilate synthase</fullName>
        <ecNumber evidence="1">4.1.3.27</ecNumber>
    </recommendedName>
</protein>
<name>A0ABQ3ICG4_9GAMM</name>
<dbReference type="SUPFAM" id="SSF52317">
    <property type="entry name" value="Class I glutamine amidotransferase-like"/>
    <property type="match status" value="1"/>
</dbReference>
<organism evidence="6 7">
    <name type="scientific">Thalassotalea profundi</name>
    <dbReference type="NCBI Taxonomy" id="2036687"/>
    <lineage>
        <taxon>Bacteria</taxon>
        <taxon>Pseudomonadati</taxon>
        <taxon>Pseudomonadota</taxon>
        <taxon>Gammaproteobacteria</taxon>
        <taxon>Alteromonadales</taxon>
        <taxon>Colwelliaceae</taxon>
        <taxon>Thalassotalea</taxon>
    </lineage>
</organism>